<evidence type="ECO:0000256" key="4">
    <source>
        <dbReference type="ARBA" id="ARBA00022530"/>
    </source>
</evidence>
<evidence type="ECO:0000256" key="3">
    <source>
        <dbReference type="ARBA" id="ARBA00022525"/>
    </source>
</evidence>
<comment type="similarity">
    <text evidence="2">Belongs to the small leucine-rich proteoglycan (SLRP) family. SLRP class III subfamily.</text>
</comment>
<dbReference type="InterPro" id="IPR000372">
    <property type="entry name" value="LRRNT"/>
</dbReference>
<evidence type="ECO:0000313" key="14">
    <source>
        <dbReference type="RefSeq" id="XP_060034605.1"/>
    </source>
</evidence>
<keyword evidence="13" id="KW-1185">Reference proteome</keyword>
<keyword evidence="5" id="KW-0433">Leucine-rich repeat</keyword>
<dbReference type="InterPro" id="IPR003591">
    <property type="entry name" value="Leu-rich_rpt_typical-subtyp"/>
</dbReference>
<feature type="domain" description="LRRNT" evidence="12">
    <location>
        <begin position="117"/>
        <end position="147"/>
    </location>
</feature>
<feature type="signal peptide" evidence="11">
    <location>
        <begin position="1"/>
        <end position="19"/>
    </location>
</feature>
<accession>A0ABM3WDF9</accession>
<dbReference type="InterPro" id="IPR001611">
    <property type="entry name" value="Leu-rich_rpt"/>
</dbReference>
<evidence type="ECO:0000256" key="9">
    <source>
        <dbReference type="ARBA" id="ARBA00023180"/>
    </source>
</evidence>
<keyword evidence="6 11" id="KW-0732">Signal</keyword>
<sequence length="322" mass="36148">MRFPALLSLLALVVQEAGAPSPQKLERKRREEQGFWKGSSYLLLHMGDYILSLDSYEENMDLSSSEELPEYEDRESKVKVTSLAPTSRVTSTWGTEASRTPSPNPTGTRPTETRLPTCLVCVCLASTVYCDDAELDSVPPLPQTTTYLYARFNRISHIRVEDFTGLTKLKRLDLSSNSISSIDDDALCQLHALQDLILPENQLAALPILPSGIRVLDVRMNQLQSSGIQAGAFQELEELQFLYLADNLLESIPGPLPLSLRVLYLQNNRIKAVHADAFCHPEEHRHTRQQLEDIRLDGNPVHLGLYPDAYFCLPRLPTGRFS</sequence>
<keyword evidence="7" id="KW-0677">Repeat</keyword>
<protein>
    <submittedName>
        <fullName evidence="14">Opticin</fullName>
    </submittedName>
</protein>
<comment type="subcellular location">
    <subcellularLocation>
        <location evidence="1">Secreted</location>
        <location evidence="1">Extracellular space</location>
        <location evidence="1">Extracellular matrix</location>
    </subcellularLocation>
</comment>
<dbReference type="InterPro" id="IPR043547">
    <property type="entry name" value="Mimecan/Epiphycan/Opticin"/>
</dbReference>
<evidence type="ECO:0000256" key="2">
    <source>
        <dbReference type="ARBA" id="ARBA00006912"/>
    </source>
</evidence>
<dbReference type="Pfam" id="PF00560">
    <property type="entry name" value="LRR_1"/>
    <property type="match status" value="1"/>
</dbReference>
<keyword evidence="9" id="KW-0325">Glycoprotein</keyword>
<evidence type="ECO:0000256" key="7">
    <source>
        <dbReference type="ARBA" id="ARBA00022737"/>
    </source>
</evidence>
<dbReference type="SUPFAM" id="SSF52058">
    <property type="entry name" value="L domain-like"/>
    <property type="match status" value="1"/>
</dbReference>
<proteinExistence type="inferred from homology"/>
<dbReference type="PROSITE" id="PS51450">
    <property type="entry name" value="LRR"/>
    <property type="match status" value="2"/>
</dbReference>
<organism evidence="13 14">
    <name type="scientific">Erinaceus europaeus</name>
    <name type="common">Western European hedgehog</name>
    <dbReference type="NCBI Taxonomy" id="9365"/>
    <lineage>
        <taxon>Eukaryota</taxon>
        <taxon>Metazoa</taxon>
        <taxon>Chordata</taxon>
        <taxon>Craniata</taxon>
        <taxon>Vertebrata</taxon>
        <taxon>Euteleostomi</taxon>
        <taxon>Mammalia</taxon>
        <taxon>Eutheria</taxon>
        <taxon>Laurasiatheria</taxon>
        <taxon>Eulipotyphla</taxon>
        <taxon>Erinaceidae</taxon>
        <taxon>Erinaceinae</taxon>
        <taxon>Erinaceus</taxon>
    </lineage>
</organism>
<evidence type="ECO:0000256" key="10">
    <source>
        <dbReference type="SAM" id="MobiDB-lite"/>
    </source>
</evidence>
<dbReference type="Proteomes" id="UP001652624">
    <property type="component" value="Chromosome 19"/>
</dbReference>
<dbReference type="InterPro" id="IPR032675">
    <property type="entry name" value="LRR_dom_sf"/>
</dbReference>
<evidence type="ECO:0000256" key="8">
    <source>
        <dbReference type="ARBA" id="ARBA00023157"/>
    </source>
</evidence>
<evidence type="ECO:0000259" key="12">
    <source>
        <dbReference type="SMART" id="SM00013"/>
    </source>
</evidence>
<feature type="compositionally biased region" description="Polar residues" evidence="10">
    <location>
        <begin position="83"/>
        <end position="110"/>
    </location>
</feature>
<dbReference type="RefSeq" id="XP_060034605.1">
    <property type="nucleotide sequence ID" value="XM_060178622.1"/>
</dbReference>
<dbReference type="PANTHER" id="PTHR46269:SF4">
    <property type="entry name" value="OPTICIN"/>
    <property type="match status" value="1"/>
</dbReference>
<dbReference type="SMART" id="SM00013">
    <property type="entry name" value="LRRNT"/>
    <property type="match status" value="1"/>
</dbReference>
<keyword evidence="8" id="KW-1015">Disulfide bond</keyword>
<evidence type="ECO:0000256" key="6">
    <source>
        <dbReference type="ARBA" id="ARBA00022729"/>
    </source>
</evidence>
<reference evidence="14" key="1">
    <citation type="submission" date="2025-08" db="UniProtKB">
        <authorList>
            <consortium name="RefSeq"/>
        </authorList>
    </citation>
    <scope>IDENTIFICATION</scope>
</reference>
<dbReference type="PANTHER" id="PTHR46269">
    <property type="entry name" value="EPIPHYCAN-RELATED"/>
    <property type="match status" value="1"/>
</dbReference>
<evidence type="ECO:0000256" key="11">
    <source>
        <dbReference type="SAM" id="SignalP"/>
    </source>
</evidence>
<evidence type="ECO:0000313" key="13">
    <source>
        <dbReference type="Proteomes" id="UP001652624"/>
    </source>
</evidence>
<gene>
    <name evidence="14" type="primary">OPTC</name>
</gene>
<dbReference type="Gene3D" id="3.80.10.10">
    <property type="entry name" value="Ribonuclease Inhibitor"/>
    <property type="match status" value="1"/>
</dbReference>
<feature type="region of interest" description="Disordered" evidence="10">
    <location>
        <begin position="64"/>
        <end position="111"/>
    </location>
</feature>
<evidence type="ECO:0000256" key="5">
    <source>
        <dbReference type="ARBA" id="ARBA00022614"/>
    </source>
</evidence>
<keyword evidence="3" id="KW-0964">Secreted</keyword>
<dbReference type="SMART" id="SM00369">
    <property type="entry name" value="LRR_TYP"/>
    <property type="match status" value="4"/>
</dbReference>
<name>A0ABM3WDF9_ERIEU</name>
<dbReference type="GeneID" id="103112648"/>
<evidence type="ECO:0000256" key="1">
    <source>
        <dbReference type="ARBA" id="ARBA00004498"/>
    </source>
</evidence>
<dbReference type="SMART" id="SM00365">
    <property type="entry name" value="LRR_SD22"/>
    <property type="match status" value="3"/>
</dbReference>
<dbReference type="Pfam" id="PF13855">
    <property type="entry name" value="LRR_8"/>
    <property type="match status" value="1"/>
</dbReference>
<feature type="chain" id="PRO_5045432830" evidence="11">
    <location>
        <begin position="20"/>
        <end position="322"/>
    </location>
</feature>
<keyword evidence="4" id="KW-0272">Extracellular matrix</keyword>